<gene>
    <name evidence="8" type="ORF">HDA36_004649</name>
</gene>
<evidence type="ECO:0000256" key="1">
    <source>
        <dbReference type="ARBA" id="ARBA00022491"/>
    </source>
</evidence>
<keyword evidence="3 5" id="KW-0238">DNA-binding</keyword>
<dbReference type="InterPro" id="IPR009057">
    <property type="entry name" value="Homeodomain-like_sf"/>
</dbReference>
<keyword evidence="9" id="KW-1185">Reference proteome</keyword>
<dbReference type="PROSITE" id="PS50977">
    <property type="entry name" value="HTH_TETR_2"/>
    <property type="match status" value="1"/>
</dbReference>
<evidence type="ECO:0000256" key="4">
    <source>
        <dbReference type="ARBA" id="ARBA00023163"/>
    </source>
</evidence>
<evidence type="ECO:0000256" key="3">
    <source>
        <dbReference type="ARBA" id="ARBA00023125"/>
    </source>
</evidence>
<sequence>MGSESGRRRPGYAPGGRRDAILDAAMDEFADGGYNGTSLAKVAERAGITQQGLLHYFPSKQALLVAMLEQRDAANRSAAARAEGAGEEGGGGHPAEDGGKPDAARIGPAGLEEIVRRNTELPGLVQVYTVLSAEAVTEGHPAHGFFGQRFETLRTEFTRTLREEHGGRLRPGVTPEDAAALLIAVMDGLQVQWLYDQGAVDMPRLLGVLLDALSTPPTD</sequence>
<dbReference type="InterPro" id="IPR050109">
    <property type="entry name" value="HTH-type_TetR-like_transc_reg"/>
</dbReference>
<evidence type="ECO:0000256" key="5">
    <source>
        <dbReference type="PROSITE-ProRule" id="PRU00335"/>
    </source>
</evidence>
<protein>
    <submittedName>
        <fullName evidence="8">AcrR family transcriptional regulator</fullName>
    </submittedName>
</protein>
<organism evidence="8 9">
    <name type="scientific">Nocardiopsis composta</name>
    <dbReference type="NCBI Taxonomy" id="157465"/>
    <lineage>
        <taxon>Bacteria</taxon>
        <taxon>Bacillati</taxon>
        <taxon>Actinomycetota</taxon>
        <taxon>Actinomycetes</taxon>
        <taxon>Streptosporangiales</taxon>
        <taxon>Nocardiopsidaceae</taxon>
        <taxon>Nocardiopsis</taxon>
    </lineage>
</organism>
<feature type="region of interest" description="Disordered" evidence="6">
    <location>
        <begin position="76"/>
        <end position="103"/>
    </location>
</feature>
<feature type="DNA-binding region" description="H-T-H motif" evidence="5">
    <location>
        <begin position="38"/>
        <end position="57"/>
    </location>
</feature>
<name>A0A7W8QRG4_9ACTN</name>
<dbReference type="Pfam" id="PF13977">
    <property type="entry name" value="TetR_C_6"/>
    <property type="match status" value="1"/>
</dbReference>
<evidence type="ECO:0000313" key="8">
    <source>
        <dbReference type="EMBL" id="MBB5434565.1"/>
    </source>
</evidence>
<evidence type="ECO:0000256" key="2">
    <source>
        <dbReference type="ARBA" id="ARBA00023015"/>
    </source>
</evidence>
<dbReference type="PRINTS" id="PR00455">
    <property type="entry name" value="HTHTETR"/>
</dbReference>
<dbReference type="GO" id="GO:0003700">
    <property type="term" value="F:DNA-binding transcription factor activity"/>
    <property type="evidence" value="ECO:0007669"/>
    <property type="project" value="TreeGrafter"/>
</dbReference>
<evidence type="ECO:0000256" key="6">
    <source>
        <dbReference type="SAM" id="MobiDB-lite"/>
    </source>
</evidence>
<comment type="caution">
    <text evidence="8">The sequence shown here is derived from an EMBL/GenBank/DDBJ whole genome shotgun (WGS) entry which is preliminary data.</text>
</comment>
<dbReference type="InterPro" id="IPR001647">
    <property type="entry name" value="HTH_TetR"/>
</dbReference>
<reference evidence="8 9" key="1">
    <citation type="submission" date="2020-08" db="EMBL/GenBank/DDBJ databases">
        <title>Sequencing the genomes of 1000 actinobacteria strains.</title>
        <authorList>
            <person name="Klenk H.-P."/>
        </authorList>
    </citation>
    <scope>NUCLEOTIDE SEQUENCE [LARGE SCALE GENOMIC DNA]</scope>
    <source>
        <strain evidence="8 9">DSM 44551</strain>
    </source>
</reference>
<dbReference type="InterPro" id="IPR039538">
    <property type="entry name" value="BetI_C"/>
</dbReference>
<dbReference type="Proteomes" id="UP000572635">
    <property type="component" value="Unassembled WGS sequence"/>
</dbReference>
<dbReference type="PANTHER" id="PTHR30055:SF226">
    <property type="entry name" value="HTH-TYPE TRANSCRIPTIONAL REGULATOR PKSA"/>
    <property type="match status" value="1"/>
</dbReference>
<dbReference type="Gene3D" id="1.10.357.10">
    <property type="entry name" value="Tetracycline Repressor, domain 2"/>
    <property type="match status" value="1"/>
</dbReference>
<feature type="compositionally biased region" description="Basic and acidic residues" evidence="6">
    <location>
        <begin position="94"/>
        <end position="103"/>
    </location>
</feature>
<dbReference type="AlphaFoldDB" id="A0A7W8QRG4"/>
<dbReference type="RefSeq" id="WP_184395270.1">
    <property type="nucleotide sequence ID" value="NZ_BAAAJD010000096.1"/>
</dbReference>
<feature type="domain" description="HTH tetR-type" evidence="7">
    <location>
        <begin position="15"/>
        <end position="75"/>
    </location>
</feature>
<dbReference type="EMBL" id="JACHDB010000001">
    <property type="protein sequence ID" value="MBB5434565.1"/>
    <property type="molecule type" value="Genomic_DNA"/>
</dbReference>
<keyword evidence="1" id="KW-0678">Repressor</keyword>
<evidence type="ECO:0000259" key="7">
    <source>
        <dbReference type="PROSITE" id="PS50977"/>
    </source>
</evidence>
<dbReference type="InterPro" id="IPR036271">
    <property type="entry name" value="Tet_transcr_reg_TetR-rel_C_sf"/>
</dbReference>
<dbReference type="SUPFAM" id="SSF48498">
    <property type="entry name" value="Tetracyclin repressor-like, C-terminal domain"/>
    <property type="match status" value="1"/>
</dbReference>
<evidence type="ECO:0000313" key="9">
    <source>
        <dbReference type="Proteomes" id="UP000572635"/>
    </source>
</evidence>
<accession>A0A7W8QRG4</accession>
<keyword evidence="4" id="KW-0804">Transcription</keyword>
<dbReference type="SUPFAM" id="SSF46689">
    <property type="entry name" value="Homeodomain-like"/>
    <property type="match status" value="1"/>
</dbReference>
<dbReference type="Pfam" id="PF00440">
    <property type="entry name" value="TetR_N"/>
    <property type="match status" value="1"/>
</dbReference>
<keyword evidence="2" id="KW-0805">Transcription regulation</keyword>
<dbReference type="GO" id="GO:0000976">
    <property type="term" value="F:transcription cis-regulatory region binding"/>
    <property type="evidence" value="ECO:0007669"/>
    <property type="project" value="TreeGrafter"/>
</dbReference>
<proteinExistence type="predicted"/>
<dbReference type="PANTHER" id="PTHR30055">
    <property type="entry name" value="HTH-TYPE TRANSCRIPTIONAL REGULATOR RUTR"/>
    <property type="match status" value="1"/>
</dbReference>